<evidence type="ECO:0000313" key="6">
    <source>
        <dbReference type="EMBL" id="KEH32931.1"/>
    </source>
</evidence>
<dbReference type="GO" id="GO:0005886">
    <property type="term" value="C:plasma membrane"/>
    <property type="evidence" value="ECO:0000318"/>
    <property type="project" value="GO_Central"/>
</dbReference>
<dbReference type="Gene3D" id="3.30.200.20">
    <property type="entry name" value="Phosphorylase Kinase, domain 1"/>
    <property type="match status" value="1"/>
</dbReference>
<proteinExistence type="predicted"/>
<keyword evidence="1" id="KW-0723">Serine/threonine-protein kinase</keyword>
<reference evidence="6 8" key="1">
    <citation type="journal article" date="2011" name="Nature">
        <title>The Medicago genome provides insight into the evolution of rhizobial symbioses.</title>
        <authorList>
            <person name="Young N.D."/>
            <person name="Debelle F."/>
            <person name="Oldroyd G.E."/>
            <person name="Geurts R."/>
            <person name="Cannon S.B."/>
            <person name="Udvardi M.K."/>
            <person name="Benedito V.A."/>
            <person name="Mayer K.F."/>
            <person name="Gouzy J."/>
            <person name="Schoof H."/>
            <person name="Van de Peer Y."/>
            <person name="Proost S."/>
            <person name="Cook D.R."/>
            <person name="Meyers B.C."/>
            <person name="Spannagl M."/>
            <person name="Cheung F."/>
            <person name="De Mita S."/>
            <person name="Krishnakumar V."/>
            <person name="Gundlach H."/>
            <person name="Zhou S."/>
            <person name="Mudge J."/>
            <person name="Bharti A.K."/>
            <person name="Murray J.D."/>
            <person name="Naoumkina M.A."/>
            <person name="Rosen B."/>
            <person name="Silverstein K.A."/>
            <person name="Tang H."/>
            <person name="Rombauts S."/>
            <person name="Zhao P.X."/>
            <person name="Zhou P."/>
            <person name="Barbe V."/>
            <person name="Bardou P."/>
            <person name="Bechner M."/>
            <person name="Bellec A."/>
            <person name="Berger A."/>
            <person name="Berges H."/>
            <person name="Bidwell S."/>
            <person name="Bisseling T."/>
            <person name="Choisne N."/>
            <person name="Couloux A."/>
            <person name="Denny R."/>
            <person name="Deshpande S."/>
            <person name="Dai X."/>
            <person name="Doyle J.J."/>
            <person name="Dudez A.M."/>
            <person name="Farmer A.D."/>
            <person name="Fouteau S."/>
            <person name="Franken C."/>
            <person name="Gibelin C."/>
            <person name="Gish J."/>
            <person name="Goldstein S."/>
            <person name="Gonzalez A.J."/>
            <person name="Green P.J."/>
            <person name="Hallab A."/>
            <person name="Hartog M."/>
            <person name="Hua A."/>
            <person name="Humphray S.J."/>
            <person name="Jeong D.H."/>
            <person name="Jing Y."/>
            <person name="Jocker A."/>
            <person name="Kenton S.M."/>
            <person name="Kim D.J."/>
            <person name="Klee K."/>
            <person name="Lai H."/>
            <person name="Lang C."/>
            <person name="Lin S."/>
            <person name="Macmil S.L."/>
            <person name="Magdelenat G."/>
            <person name="Matthews L."/>
            <person name="McCorrison J."/>
            <person name="Monaghan E.L."/>
            <person name="Mun J.H."/>
            <person name="Najar F.Z."/>
            <person name="Nicholson C."/>
            <person name="Noirot C."/>
            <person name="O'Bleness M."/>
            <person name="Paule C.R."/>
            <person name="Poulain J."/>
            <person name="Prion F."/>
            <person name="Qin B."/>
            <person name="Qu C."/>
            <person name="Retzel E.F."/>
            <person name="Riddle C."/>
            <person name="Sallet E."/>
            <person name="Samain S."/>
            <person name="Samson N."/>
            <person name="Sanders I."/>
            <person name="Saurat O."/>
            <person name="Scarpelli C."/>
            <person name="Schiex T."/>
            <person name="Segurens B."/>
            <person name="Severin A.J."/>
            <person name="Sherrier D.J."/>
            <person name="Shi R."/>
            <person name="Sims S."/>
            <person name="Singer S.R."/>
            <person name="Sinharoy S."/>
            <person name="Sterck L."/>
            <person name="Viollet A."/>
            <person name="Wang B.B."/>
            <person name="Wang K."/>
            <person name="Wang M."/>
            <person name="Wang X."/>
            <person name="Warfsmann J."/>
            <person name="Weissenbach J."/>
            <person name="White D.D."/>
            <person name="White J.D."/>
            <person name="Wiley G.B."/>
            <person name="Wincker P."/>
            <person name="Xing Y."/>
            <person name="Yang L."/>
            <person name="Yao Z."/>
            <person name="Ying F."/>
            <person name="Zhai J."/>
            <person name="Zhou L."/>
            <person name="Zuber A."/>
            <person name="Denarie J."/>
            <person name="Dixon R.A."/>
            <person name="May G.D."/>
            <person name="Schwartz D.C."/>
            <person name="Rogers J."/>
            <person name="Quetier F."/>
            <person name="Town C.D."/>
            <person name="Roe B.A."/>
        </authorList>
    </citation>
    <scope>NUCLEOTIDE SEQUENCE [LARGE SCALE GENOMIC DNA]</scope>
    <source>
        <strain evidence="6">A17</strain>
        <strain evidence="7 8">cv. Jemalong A17</strain>
    </source>
</reference>
<feature type="region of interest" description="Disordered" evidence="4">
    <location>
        <begin position="641"/>
        <end position="689"/>
    </location>
</feature>
<dbReference type="InterPro" id="IPR008266">
    <property type="entry name" value="Tyr_kinase_AS"/>
</dbReference>
<keyword evidence="6" id="KW-0808">Transferase</keyword>
<feature type="compositionally biased region" description="Low complexity" evidence="4">
    <location>
        <begin position="649"/>
        <end position="664"/>
    </location>
</feature>
<protein>
    <submittedName>
        <fullName evidence="6">Dual-specificity kinase domain protein</fullName>
    </submittedName>
</protein>
<evidence type="ECO:0000256" key="2">
    <source>
        <dbReference type="ARBA" id="ARBA00022741"/>
    </source>
</evidence>
<dbReference type="GO" id="GO:0004674">
    <property type="term" value="F:protein serine/threonine kinase activity"/>
    <property type="evidence" value="ECO:0007669"/>
    <property type="project" value="UniProtKB-KW"/>
</dbReference>
<name>A0A072UUB3_MEDTR</name>
<dbReference type="PROSITE" id="PS50011">
    <property type="entry name" value="PROTEIN_KINASE_DOM"/>
    <property type="match status" value="1"/>
</dbReference>
<reference evidence="6 8" key="2">
    <citation type="journal article" date="2014" name="BMC Genomics">
        <title>An improved genome release (version Mt4.0) for the model legume Medicago truncatula.</title>
        <authorList>
            <person name="Tang H."/>
            <person name="Krishnakumar V."/>
            <person name="Bidwell S."/>
            <person name="Rosen B."/>
            <person name="Chan A."/>
            <person name="Zhou S."/>
            <person name="Gentzbittel L."/>
            <person name="Childs K.L."/>
            <person name="Yandell M."/>
            <person name="Gundlach H."/>
            <person name="Mayer K.F."/>
            <person name="Schwartz D.C."/>
            <person name="Town C.D."/>
        </authorList>
    </citation>
    <scope>GENOME REANNOTATION</scope>
    <source>
        <strain evidence="6">A17</strain>
        <strain evidence="7 8">cv. Jemalong A17</strain>
    </source>
</reference>
<dbReference type="Proteomes" id="UP000002051">
    <property type="component" value="Chromosome 3"/>
</dbReference>
<evidence type="ECO:0000313" key="7">
    <source>
        <dbReference type="EnsemblPlants" id="KEH32931"/>
    </source>
</evidence>
<reference evidence="7" key="3">
    <citation type="submission" date="2015-04" db="UniProtKB">
        <authorList>
            <consortium name="EnsemblPlants"/>
        </authorList>
    </citation>
    <scope>IDENTIFICATION</scope>
    <source>
        <strain evidence="7">cv. Jemalong A17</strain>
    </source>
</reference>
<accession>A0A072UUB3</accession>
<keyword evidence="8" id="KW-1185">Reference proteome</keyword>
<dbReference type="GO" id="GO:0004672">
    <property type="term" value="F:protein kinase activity"/>
    <property type="evidence" value="ECO:0000318"/>
    <property type="project" value="GO_Central"/>
</dbReference>
<keyword evidence="6" id="KW-0418">Kinase</keyword>
<dbReference type="KEGG" id="mtr:25488550"/>
<dbReference type="SMART" id="SM00219">
    <property type="entry name" value="TyrKc"/>
    <property type="match status" value="1"/>
</dbReference>
<feature type="compositionally biased region" description="Low complexity" evidence="4">
    <location>
        <begin position="590"/>
        <end position="602"/>
    </location>
</feature>
<dbReference type="CDD" id="cd14066">
    <property type="entry name" value="STKc_IRAK"/>
    <property type="match status" value="1"/>
</dbReference>
<dbReference type="EMBL" id="CM001219">
    <property type="protein sequence ID" value="KEH32931.1"/>
    <property type="molecule type" value="Genomic_DNA"/>
</dbReference>
<dbReference type="PANTHER" id="PTHR47989">
    <property type="entry name" value="OS01G0750732 PROTEIN"/>
    <property type="match status" value="1"/>
</dbReference>
<feature type="compositionally biased region" description="Acidic residues" evidence="4">
    <location>
        <begin position="603"/>
        <end position="615"/>
    </location>
</feature>
<dbReference type="GO" id="GO:0005524">
    <property type="term" value="F:ATP binding"/>
    <property type="evidence" value="ECO:0007669"/>
    <property type="project" value="UniProtKB-KW"/>
</dbReference>
<evidence type="ECO:0000259" key="5">
    <source>
        <dbReference type="PROSITE" id="PS50011"/>
    </source>
</evidence>
<evidence type="ECO:0000256" key="3">
    <source>
        <dbReference type="ARBA" id="ARBA00022840"/>
    </source>
</evidence>
<evidence type="ECO:0000313" key="8">
    <source>
        <dbReference type="Proteomes" id="UP000002051"/>
    </source>
</evidence>
<dbReference type="InterPro" id="IPR011009">
    <property type="entry name" value="Kinase-like_dom_sf"/>
</dbReference>
<dbReference type="HOGENOM" id="CLU_000288_51_2_1"/>
<dbReference type="Pfam" id="PF07714">
    <property type="entry name" value="PK_Tyr_Ser-Thr"/>
    <property type="match status" value="1"/>
</dbReference>
<dbReference type="eggNOG" id="KOG1187">
    <property type="taxonomic scope" value="Eukaryota"/>
</dbReference>
<evidence type="ECO:0000256" key="4">
    <source>
        <dbReference type="SAM" id="MobiDB-lite"/>
    </source>
</evidence>
<dbReference type="InterPro" id="IPR000719">
    <property type="entry name" value="Prot_kinase_dom"/>
</dbReference>
<dbReference type="InterPro" id="IPR001245">
    <property type="entry name" value="Ser-Thr/Tyr_kinase_cat_dom"/>
</dbReference>
<feature type="region of interest" description="Disordered" evidence="4">
    <location>
        <begin position="583"/>
        <end position="615"/>
    </location>
</feature>
<evidence type="ECO:0000256" key="1">
    <source>
        <dbReference type="ARBA" id="ARBA00022527"/>
    </source>
</evidence>
<dbReference type="AlphaFoldDB" id="A0A072UUB3"/>
<keyword evidence="2" id="KW-0547">Nucleotide-binding</keyword>
<keyword evidence="3" id="KW-0067">ATP-binding</keyword>
<organism evidence="6 8">
    <name type="scientific">Medicago truncatula</name>
    <name type="common">Barrel medic</name>
    <name type="synonym">Medicago tribuloides</name>
    <dbReference type="NCBI Taxonomy" id="3880"/>
    <lineage>
        <taxon>Eukaryota</taxon>
        <taxon>Viridiplantae</taxon>
        <taxon>Streptophyta</taxon>
        <taxon>Embryophyta</taxon>
        <taxon>Tracheophyta</taxon>
        <taxon>Spermatophyta</taxon>
        <taxon>Magnoliopsida</taxon>
        <taxon>eudicotyledons</taxon>
        <taxon>Gunneridae</taxon>
        <taxon>Pentapetalae</taxon>
        <taxon>rosids</taxon>
        <taxon>fabids</taxon>
        <taxon>Fabales</taxon>
        <taxon>Fabaceae</taxon>
        <taxon>Papilionoideae</taxon>
        <taxon>50 kb inversion clade</taxon>
        <taxon>NPAAA clade</taxon>
        <taxon>Hologalegina</taxon>
        <taxon>IRL clade</taxon>
        <taxon>Trifolieae</taxon>
        <taxon>Medicago</taxon>
    </lineage>
</organism>
<dbReference type="InterPro" id="IPR020635">
    <property type="entry name" value="Tyr_kinase_cat_dom"/>
</dbReference>
<dbReference type="FunFam" id="3.30.200.20:FF:000604">
    <property type="entry name" value="Proline-rich receptor-like protein kinase PERK8"/>
    <property type="match status" value="1"/>
</dbReference>
<dbReference type="PANTHER" id="PTHR47989:SF8">
    <property type="entry name" value="INACTIVE PROTEIN KINASE SELMODRAFT_444075-LIKE"/>
    <property type="match status" value="1"/>
</dbReference>
<dbReference type="GO" id="GO:0007165">
    <property type="term" value="P:signal transduction"/>
    <property type="evidence" value="ECO:0000318"/>
    <property type="project" value="GO_Central"/>
</dbReference>
<dbReference type="Gene3D" id="1.10.510.10">
    <property type="entry name" value="Transferase(Phosphotransferase) domain 1"/>
    <property type="match status" value="1"/>
</dbReference>
<dbReference type="GO" id="GO:0004713">
    <property type="term" value="F:protein tyrosine kinase activity"/>
    <property type="evidence" value="ECO:0007669"/>
    <property type="project" value="InterPro"/>
</dbReference>
<sequence>MSTEAQTVVVIQDASRDVGLKAIEKALKKLSVKAGDQLIIIAILNWFSSPMGYMVSVDSSYFVSSNKKIIEENYSKRKNDYHMNRYINKLSDYCQTNEIEFQLEVRVGAASQVTSEAVNQFQPTTLILDRQIHRNMTKFMDRIPCGMYRITSDNSIEKLKDPKSLAAKLSERHENISYSEMIPGNEDDGFSFQMSKSSSSTDLFTSGVSSQCSTDAATSGLGSSQYVLQKCHVGDFVPEQEKQGRQSLFHISGSQEIIQTEVNQKAIQIENEIVHMEADFTFPVCSVCNNKRLKIGSKRDFSYIELYTATQGFSAKNFLSEGGFGSVYKGQVNGMTIAVKQHKSASFQGEKEFRSEVNVLRKARHENVVMLLGSCSEGNNRLLVYEYVCNGSLDQHLSEHSRSPLTWEDRIKVAIGAARGLLYLHKNNIIHRDVRPNNILVTHDLQPLIGDFGLARTHNKDLTHSTEVVGTWGYLAPEYAEYGKVSSRTDVYSFGVVLLQLITGMRTTDKRLGGRSLVGWARPLLRERNYPDLIDERIIDTHDYHQLFWMIRLAEKCLSRDPKKRLSMVAVVNALTDISEGNTCDIGTGDYSPARSDSSYSESEFDENDENEPFEQGELLRTISESTESNEYISQMRHMTVRQPPSPPIKSICSSGSSSFQFSDESSDYEAHNRSNTEMPTYKMGLLNS</sequence>
<dbReference type="OrthoDB" id="4062651at2759"/>
<dbReference type="PaxDb" id="3880-AES84584"/>
<gene>
    <name evidence="7" type="primary">25488550</name>
    <name evidence="6" type="ordered locus">MTR_3g011730</name>
</gene>
<dbReference type="PROSITE" id="PS00109">
    <property type="entry name" value="PROTEIN_KINASE_TYR"/>
    <property type="match status" value="1"/>
</dbReference>
<dbReference type="EnsemblPlants" id="KEH32931">
    <property type="protein sequence ID" value="KEH32931"/>
    <property type="gene ID" value="MTR_3g011730"/>
</dbReference>
<dbReference type="FunFam" id="1.10.510.10:FF:000849">
    <property type="entry name" value="receptor-like cytosolic serine/threonine-protein kinase RBK1 isoform X1"/>
    <property type="match status" value="1"/>
</dbReference>
<feature type="domain" description="Protein kinase" evidence="5">
    <location>
        <begin position="313"/>
        <end position="578"/>
    </location>
</feature>
<dbReference type="SUPFAM" id="SSF56112">
    <property type="entry name" value="Protein kinase-like (PK-like)"/>
    <property type="match status" value="1"/>
</dbReference>